<sequence length="164" mass="19175">MRFNAPPISEHRLQRTQRWMLLWLKWFAAFLHEARAIAPFSDQATVIAHQWLNRIERLLVSIVMLRAAPHVRFINPPKHSARRRIETHRRRAIIGSAIRRALRSKDLQKRIAALSQNVETLVARLLQRLPRGLTRRRSYRTRPEMRPIADVEAFADAAPLADTS</sequence>
<protein>
    <submittedName>
        <fullName evidence="1">Uncharacterized protein</fullName>
    </submittedName>
</protein>
<dbReference type="EMBL" id="CP047045">
    <property type="protein sequence ID" value="QGZ96915.1"/>
    <property type="molecule type" value="Genomic_DNA"/>
</dbReference>
<keyword evidence="2" id="KW-1185">Reference proteome</keyword>
<dbReference type="AlphaFoldDB" id="A0A6I6MN21"/>
<dbReference type="Proteomes" id="UP000431269">
    <property type="component" value="Chromosome"/>
</dbReference>
<name>A0A6I6MN21_9CAUL</name>
<organism evidence="1 2">
    <name type="scientific">Terricaulis silvestris</name>
    <dbReference type="NCBI Taxonomy" id="2686094"/>
    <lineage>
        <taxon>Bacteria</taxon>
        <taxon>Pseudomonadati</taxon>
        <taxon>Pseudomonadota</taxon>
        <taxon>Alphaproteobacteria</taxon>
        <taxon>Caulobacterales</taxon>
        <taxon>Caulobacteraceae</taxon>
        <taxon>Terricaulis</taxon>
    </lineage>
</organism>
<gene>
    <name evidence="1" type="ORF">DSM104635_03780</name>
</gene>
<evidence type="ECO:0000313" key="2">
    <source>
        <dbReference type="Proteomes" id="UP000431269"/>
    </source>
</evidence>
<reference evidence="2" key="1">
    <citation type="submission" date="2019-12" db="EMBL/GenBank/DDBJ databases">
        <title>Complete genome of Terracaulis silvestris 0127_4.</title>
        <authorList>
            <person name="Vieira S."/>
            <person name="Riedel T."/>
            <person name="Sproer C."/>
            <person name="Pascual J."/>
            <person name="Boedeker C."/>
            <person name="Overmann J."/>
        </authorList>
    </citation>
    <scope>NUCLEOTIDE SEQUENCE [LARGE SCALE GENOMIC DNA]</scope>
    <source>
        <strain evidence="2">0127_4</strain>
    </source>
</reference>
<evidence type="ECO:0000313" key="1">
    <source>
        <dbReference type="EMBL" id="QGZ96915.1"/>
    </source>
</evidence>
<dbReference type="RefSeq" id="WP_158767684.1">
    <property type="nucleotide sequence ID" value="NZ_CP047045.1"/>
</dbReference>
<proteinExistence type="predicted"/>
<accession>A0A6I6MN21</accession>
<dbReference type="KEGG" id="tsv:DSM104635_03780"/>